<dbReference type="Gene3D" id="3.10.350.10">
    <property type="entry name" value="LysM domain"/>
    <property type="match status" value="1"/>
</dbReference>
<feature type="chain" id="PRO_5013399761" evidence="1">
    <location>
        <begin position="26"/>
        <end position="342"/>
    </location>
</feature>
<proteinExistence type="predicted"/>
<name>A0A2A4FX94_9SPHN</name>
<dbReference type="Proteomes" id="UP000218934">
    <property type="component" value="Unassembled WGS sequence"/>
</dbReference>
<comment type="caution">
    <text evidence="3">The sequence shown here is derived from an EMBL/GenBank/DDBJ whole genome shotgun (WGS) entry which is preliminary data.</text>
</comment>
<dbReference type="Gene3D" id="2.60.120.1440">
    <property type="match status" value="1"/>
</dbReference>
<dbReference type="InterPro" id="IPR036779">
    <property type="entry name" value="LysM_dom_sf"/>
</dbReference>
<dbReference type="RefSeq" id="WP_066962214.1">
    <property type="nucleotide sequence ID" value="NZ_CP023449.1"/>
</dbReference>
<dbReference type="SMART" id="SM00257">
    <property type="entry name" value="LysM"/>
    <property type="match status" value="1"/>
</dbReference>
<keyword evidence="1" id="KW-0732">Signal</keyword>
<reference evidence="3 4" key="1">
    <citation type="submission" date="2017-09" db="EMBL/GenBank/DDBJ databases">
        <title>The Catabolism of 3,6-Dichlorosalicylic acid is Initiated by the Cytochrome P450 Monooxygenase DsmABC in Rhizorhabdus dicambivorans Ndbn-20.</title>
        <authorList>
            <person name="Na L."/>
        </authorList>
    </citation>
    <scope>NUCLEOTIDE SEQUENCE [LARGE SCALE GENOMIC DNA]</scope>
    <source>
        <strain evidence="3 4">Ndbn-20m</strain>
    </source>
</reference>
<keyword evidence="4" id="KW-1185">Reference proteome</keyword>
<dbReference type="PROSITE" id="PS51782">
    <property type="entry name" value="LYSM"/>
    <property type="match status" value="1"/>
</dbReference>
<gene>
    <name evidence="3" type="ORF">COO09_07150</name>
</gene>
<evidence type="ECO:0000259" key="2">
    <source>
        <dbReference type="PROSITE" id="PS51782"/>
    </source>
</evidence>
<dbReference type="EMBL" id="NWUF01000005">
    <property type="protein sequence ID" value="PCE43069.1"/>
    <property type="molecule type" value="Genomic_DNA"/>
</dbReference>
<feature type="domain" description="LysM" evidence="2">
    <location>
        <begin position="33"/>
        <end position="79"/>
    </location>
</feature>
<dbReference type="OrthoDB" id="9813091at2"/>
<accession>A0A2A4FX94</accession>
<evidence type="ECO:0000256" key="1">
    <source>
        <dbReference type="SAM" id="SignalP"/>
    </source>
</evidence>
<dbReference type="InterPro" id="IPR018392">
    <property type="entry name" value="LysM"/>
</dbReference>
<dbReference type="Pfam" id="PF04773">
    <property type="entry name" value="FecR"/>
    <property type="match status" value="1"/>
</dbReference>
<dbReference type="PANTHER" id="PTHR38731">
    <property type="entry name" value="LIPL45-RELATED LIPOPROTEIN-RELATED"/>
    <property type="match status" value="1"/>
</dbReference>
<protein>
    <submittedName>
        <fullName evidence="3">Peptidoglycan-binding protein</fullName>
    </submittedName>
</protein>
<evidence type="ECO:0000313" key="4">
    <source>
        <dbReference type="Proteomes" id="UP000218934"/>
    </source>
</evidence>
<dbReference type="KEGG" id="rdi:CMV14_17365"/>
<feature type="signal peptide" evidence="1">
    <location>
        <begin position="1"/>
        <end position="25"/>
    </location>
</feature>
<dbReference type="AlphaFoldDB" id="A0A2A4FX94"/>
<organism evidence="3 4">
    <name type="scientific">Rhizorhabdus dicambivorans</name>
    <dbReference type="NCBI Taxonomy" id="1850238"/>
    <lineage>
        <taxon>Bacteria</taxon>
        <taxon>Pseudomonadati</taxon>
        <taxon>Pseudomonadota</taxon>
        <taxon>Alphaproteobacteria</taxon>
        <taxon>Sphingomonadales</taxon>
        <taxon>Sphingomonadaceae</taxon>
        <taxon>Rhizorhabdus</taxon>
    </lineage>
</organism>
<dbReference type="CDD" id="cd00118">
    <property type="entry name" value="LysM"/>
    <property type="match status" value="1"/>
</dbReference>
<sequence length="342" mass="36171">MGKRHHILLALATVAAAFAAAPASAQQPPDTLFRYRVKPGDTLSAMARDYFVNGDYRTVQQLNRVADPRRLPIASTLLIPTRLLRVAPIDARVSSYRGTVTVDGRPVALAQQVREGSRVETGANANVTVTLDDGSAISLPSQSRIRIARLRRILLTGSVDRNFVMEAGRSRSSVTPFKDPESNFRVTTPLSVSAVRGTDFRVAVDEGGETVLTEVVGGTVGVAKDEEADETGVGRGYGVAATPAGVQKPVPLLPPPPLVSMARTPAGVAIAGKEVEGAARYRIQLATDLAFRDVIDEVISDKPDADFALQDGATFYVRLTAIAPSGMEGLPGTYAPGVRAGS</sequence>
<dbReference type="InterPro" id="IPR006860">
    <property type="entry name" value="FecR"/>
</dbReference>
<dbReference type="Pfam" id="PF01476">
    <property type="entry name" value="LysM"/>
    <property type="match status" value="1"/>
</dbReference>
<evidence type="ECO:0000313" key="3">
    <source>
        <dbReference type="EMBL" id="PCE43069.1"/>
    </source>
</evidence>
<dbReference type="PANTHER" id="PTHR38731:SF1">
    <property type="entry name" value="FECR PROTEIN DOMAIN-CONTAINING PROTEIN"/>
    <property type="match status" value="1"/>
</dbReference>